<sequence length="95" mass="10731">MQAQEISVLLTKYAEQMTAKRWADFIRQLEQKGLYMVIETDTNGRMMSPLGGLMPIPCKNETFHICTVEELEQRGLAVGHHILVKARNKTEAANG</sequence>
<reference evidence="1" key="1">
    <citation type="submission" date="2021-01" db="EMBL/GenBank/DDBJ databases">
        <title>Genomic Encyclopedia of Type Strains, Phase IV (KMG-IV): sequencing the most valuable type-strain genomes for metagenomic binning, comparative biology and taxonomic classification.</title>
        <authorList>
            <person name="Goeker M."/>
        </authorList>
    </citation>
    <scope>NUCLEOTIDE SEQUENCE</scope>
    <source>
        <strain evidence="1">DSM 25523</strain>
    </source>
</reference>
<proteinExistence type="predicted"/>
<evidence type="ECO:0000313" key="2">
    <source>
        <dbReference type="Proteomes" id="UP000717624"/>
    </source>
</evidence>
<name>A0A938XXF6_9BACL</name>
<comment type="caution">
    <text evidence="1">The sequence shown here is derived from an EMBL/GenBank/DDBJ whole genome shotgun (WGS) entry which is preliminary data.</text>
</comment>
<keyword evidence="2" id="KW-1185">Reference proteome</keyword>
<dbReference type="RefSeq" id="WP_204517140.1">
    <property type="nucleotide sequence ID" value="NZ_BAABIN010000015.1"/>
</dbReference>
<protein>
    <submittedName>
        <fullName evidence="1">Uncharacterized protein</fullName>
    </submittedName>
</protein>
<gene>
    <name evidence="1" type="ORF">JOD01_001021</name>
</gene>
<evidence type="ECO:0000313" key="1">
    <source>
        <dbReference type="EMBL" id="MBM7589423.1"/>
    </source>
</evidence>
<dbReference type="AlphaFoldDB" id="A0A938XXF6"/>
<dbReference type="EMBL" id="JAFBEB010000002">
    <property type="protein sequence ID" value="MBM7589423.1"/>
    <property type="molecule type" value="Genomic_DNA"/>
</dbReference>
<organism evidence="1 2">
    <name type="scientific">Brevibacillus fulvus</name>
    <dbReference type="NCBI Taxonomy" id="1125967"/>
    <lineage>
        <taxon>Bacteria</taxon>
        <taxon>Bacillati</taxon>
        <taxon>Bacillota</taxon>
        <taxon>Bacilli</taxon>
        <taxon>Bacillales</taxon>
        <taxon>Paenibacillaceae</taxon>
        <taxon>Brevibacillus</taxon>
    </lineage>
</organism>
<dbReference type="Proteomes" id="UP000717624">
    <property type="component" value="Unassembled WGS sequence"/>
</dbReference>
<accession>A0A938XXF6</accession>